<dbReference type="AlphaFoldDB" id="A0ABD5YSY7"/>
<accession>A0ABD5YSY7</accession>
<evidence type="ECO:0000259" key="1">
    <source>
        <dbReference type="Pfam" id="PF26404"/>
    </source>
</evidence>
<proteinExistence type="predicted"/>
<comment type="caution">
    <text evidence="2">The sequence shown here is derived from an EMBL/GenBank/DDBJ whole genome shotgun (WGS) entry which is preliminary data.</text>
</comment>
<dbReference type="InterPro" id="IPR058415">
    <property type="entry name" value="DUF8102"/>
</dbReference>
<reference evidence="2 3" key="1">
    <citation type="journal article" date="2019" name="Int. J. Syst. Evol. Microbiol.">
        <title>The Global Catalogue of Microorganisms (GCM) 10K type strain sequencing project: providing services to taxonomists for standard genome sequencing and annotation.</title>
        <authorList>
            <consortium name="The Broad Institute Genomics Platform"/>
            <consortium name="The Broad Institute Genome Sequencing Center for Infectious Disease"/>
            <person name="Wu L."/>
            <person name="Ma J."/>
        </authorList>
    </citation>
    <scope>NUCLEOTIDE SEQUENCE [LARGE SCALE GENOMIC DNA]</scope>
    <source>
        <strain evidence="2 3">RDMS1</strain>
    </source>
</reference>
<name>A0ABD5YSY7_9EURY</name>
<sequence length="224" mass="25697">MHTTQYAVTGRICGRASGCLYLCVVHHSQQHMAGRKNAMLTTEDRRWLTGEKTYEGEHAKQQRYQRRRDIRERVYNSILDFTILFQQLEETEREKLFGHLSDDGTQWDIEDEAFEAGIRDALAFLLYNIGVTKPLSTDKATSSTPVAEQLITDAIYHAGRRDDYLVETVELNITATHLPLSNVLDDLEAGTTLSPARLRVLMESDRVDTAEIQECVRRMIFEDD</sequence>
<gene>
    <name evidence="2" type="ORF">ACFQL7_22670</name>
</gene>
<dbReference type="RefSeq" id="WP_264822436.1">
    <property type="nucleotide sequence ID" value="NZ_CP110250.1"/>
</dbReference>
<protein>
    <recommendedName>
        <fullName evidence="1">Domain of unknown function domain-containing protein</fullName>
    </recommendedName>
</protein>
<organism evidence="2 3">
    <name type="scientific">Halocatena marina</name>
    <dbReference type="NCBI Taxonomy" id="2934937"/>
    <lineage>
        <taxon>Archaea</taxon>
        <taxon>Methanobacteriati</taxon>
        <taxon>Methanobacteriota</taxon>
        <taxon>Stenosarchaea group</taxon>
        <taxon>Halobacteria</taxon>
        <taxon>Halobacteriales</taxon>
        <taxon>Natronomonadaceae</taxon>
        <taxon>Halocatena</taxon>
    </lineage>
</organism>
<evidence type="ECO:0000313" key="3">
    <source>
        <dbReference type="Proteomes" id="UP001596417"/>
    </source>
</evidence>
<dbReference type="EMBL" id="JBHTAX010000004">
    <property type="protein sequence ID" value="MFC7192339.1"/>
    <property type="molecule type" value="Genomic_DNA"/>
</dbReference>
<feature type="domain" description="Domain of unknown function" evidence="1">
    <location>
        <begin position="39"/>
        <end position="210"/>
    </location>
</feature>
<dbReference type="Pfam" id="PF26404">
    <property type="entry name" value="DUF8102"/>
    <property type="match status" value="1"/>
</dbReference>
<dbReference type="Proteomes" id="UP001596417">
    <property type="component" value="Unassembled WGS sequence"/>
</dbReference>
<keyword evidence="3" id="KW-1185">Reference proteome</keyword>
<evidence type="ECO:0000313" key="2">
    <source>
        <dbReference type="EMBL" id="MFC7192339.1"/>
    </source>
</evidence>
<dbReference type="GeneID" id="76202018"/>